<feature type="chain" id="PRO_5035192284" description="Secreted protein" evidence="1">
    <location>
        <begin position="24"/>
        <end position="182"/>
    </location>
</feature>
<organism evidence="2 3">
    <name type="scientific">Desmonostoc muscorum LEGE 12446</name>
    <dbReference type="NCBI Taxonomy" id="1828758"/>
    <lineage>
        <taxon>Bacteria</taxon>
        <taxon>Bacillati</taxon>
        <taxon>Cyanobacteriota</taxon>
        <taxon>Cyanophyceae</taxon>
        <taxon>Nostocales</taxon>
        <taxon>Nostocaceae</taxon>
        <taxon>Desmonostoc</taxon>
    </lineage>
</organism>
<reference evidence="2" key="1">
    <citation type="submission" date="2020-10" db="EMBL/GenBank/DDBJ databases">
        <authorList>
            <person name="Castelo-Branco R."/>
            <person name="Eusebio N."/>
            <person name="Adriana R."/>
            <person name="Vieira A."/>
            <person name="Brugerolle De Fraissinette N."/>
            <person name="Rezende De Castro R."/>
            <person name="Schneider M.P."/>
            <person name="Vasconcelos V."/>
            <person name="Leao P.N."/>
        </authorList>
    </citation>
    <scope>NUCLEOTIDE SEQUENCE</scope>
    <source>
        <strain evidence="2">LEGE 12446</strain>
    </source>
</reference>
<sequence length="182" mass="20352">MQLRLLARILPGVATASVISALAVTTTSNYPSYAGGNKFFCTQEDGIPVTKIRTSRGNQTFIRWVVKDFKKFPPKERCKIVTAKFQRYYDNGSLYITSRDNFNSYPVLCIANRKGVPCEKENVLVTLKPGTDTGRVLQQMVDFRRTVGESVINLSGCQAFSYEEGEVYLDVKQLVDGEGCVQ</sequence>
<proteinExistence type="predicted"/>
<protein>
    <recommendedName>
        <fullName evidence="4">Secreted protein</fullName>
    </recommendedName>
</protein>
<keyword evidence="1" id="KW-0732">Signal</keyword>
<dbReference type="Pfam" id="PF14218">
    <property type="entry name" value="COP23"/>
    <property type="match status" value="1"/>
</dbReference>
<dbReference type="EMBL" id="JADEXS010000057">
    <property type="protein sequence ID" value="MBE9022073.1"/>
    <property type="molecule type" value="Genomic_DNA"/>
</dbReference>
<dbReference type="InterPro" id="IPR025478">
    <property type="entry name" value="COP23"/>
</dbReference>
<evidence type="ECO:0008006" key="4">
    <source>
        <dbReference type="Google" id="ProtNLM"/>
    </source>
</evidence>
<evidence type="ECO:0000313" key="3">
    <source>
        <dbReference type="Proteomes" id="UP000622533"/>
    </source>
</evidence>
<accession>A0A8J6ZS44</accession>
<keyword evidence="3" id="KW-1185">Reference proteome</keyword>
<evidence type="ECO:0000313" key="2">
    <source>
        <dbReference type="EMBL" id="MBE9022073.1"/>
    </source>
</evidence>
<name>A0A8J6ZS44_DESMC</name>
<feature type="signal peptide" evidence="1">
    <location>
        <begin position="1"/>
        <end position="23"/>
    </location>
</feature>
<dbReference type="AlphaFoldDB" id="A0A8J6ZS44"/>
<evidence type="ECO:0000256" key="1">
    <source>
        <dbReference type="SAM" id="SignalP"/>
    </source>
</evidence>
<dbReference type="Proteomes" id="UP000622533">
    <property type="component" value="Unassembled WGS sequence"/>
</dbReference>
<gene>
    <name evidence="2" type="ORF">IQ276_06390</name>
</gene>
<comment type="caution">
    <text evidence="2">The sequence shown here is derived from an EMBL/GenBank/DDBJ whole genome shotgun (WGS) entry which is preliminary data.</text>
</comment>
<dbReference type="RefSeq" id="WP_193914516.1">
    <property type="nucleotide sequence ID" value="NZ_JADEXS020000001.1"/>
</dbReference>